<sequence length="86" mass="9510">MFPTSDLSCSRQPERRPRQATTHPGPGIALHSCTRQHNSSAPSWRRAIAFAGSLQDGNAMLTENGVQNRAPAKFLETQHWLELVDA</sequence>
<comment type="caution">
    <text evidence="2">The sequence shown here is derived from an EMBL/GenBank/DDBJ whole genome shotgun (WGS) entry which is preliminary data.</text>
</comment>
<dbReference type="AlphaFoldDB" id="A0AAD6XXZ2"/>
<protein>
    <submittedName>
        <fullName evidence="2">Uncharacterized protein</fullName>
    </submittedName>
</protein>
<evidence type="ECO:0000256" key="1">
    <source>
        <dbReference type="SAM" id="MobiDB-lite"/>
    </source>
</evidence>
<name>A0AAD6XXZ2_9AGAR</name>
<feature type="region of interest" description="Disordered" evidence="1">
    <location>
        <begin position="1"/>
        <end position="29"/>
    </location>
</feature>
<gene>
    <name evidence="2" type="ORF">B0H15DRAFT_223943</name>
</gene>
<dbReference type="Proteomes" id="UP001222325">
    <property type="component" value="Unassembled WGS sequence"/>
</dbReference>
<evidence type="ECO:0000313" key="2">
    <source>
        <dbReference type="EMBL" id="KAJ7103608.1"/>
    </source>
</evidence>
<accession>A0AAD6XXZ2</accession>
<proteinExistence type="predicted"/>
<evidence type="ECO:0000313" key="3">
    <source>
        <dbReference type="Proteomes" id="UP001222325"/>
    </source>
</evidence>
<reference evidence="2" key="1">
    <citation type="submission" date="2023-03" db="EMBL/GenBank/DDBJ databases">
        <title>Massive genome expansion in bonnet fungi (Mycena s.s.) driven by repeated elements and novel gene families across ecological guilds.</title>
        <authorList>
            <consortium name="Lawrence Berkeley National Laboratory"/>
            <person name="Harder C.B."/>
            <person name="Miyauchi S."/>
            <person name="Viragh M."/>
            <person name="Kuo A."/>
            <person name="Thoen E."/>
            <person name="Andreopoulos B."/>
            <person name="Lu D."/>
            <person name="Skrede I."/>
            <person name="Drula E."/>
            <person name="Henrissat B."/>
            <person name="Morin E."/>
            <person name="Kohler A."/>
            <person name="Barry K."/>
            <person name="LaButti K."/>
            <person name="Morin E."/>
            <person name="Salamov A."/>
            <person name="Lipzen A."/>
            <person name="Mereny Z."/>
            <person name="Hegedus B."/>
            <person name="Baldrian P."/>
            <person name="Stursova M."/>
            <person name="Weitz H."/>
            <person name="Taylor A."/>
            <person name="Grigoriev I.V."/>
            <person name="Nagy L.G."/>
            <person name="Martin F."/>
            <person name="Kauserud H."/>
        </authorList>
    </citation>
    <scope>NUCLEOTIDE SEQUENCE</scope>
    <source>
        <strain evidence="2">CBHHK173m</strain>
    </source>
</reference>
<organism evidence="2 3">
    <name type="scientific">Mycena belliarum</name>
    <dbReference type="NCBI Taxonomy" id="1033014"/>
    <lineage>
        <taxon>Eukaryota</taxon>
        <taxon>Fungi</taxon>
        <taxon>Dikarya</taxon>
        <taxon>Basidiomycota</taxon>
        <taxon>Agaricomycotina</taxon>
        <taxon>Agaricomycetes</taxon>
        <taxon>Agaricomycetidae</taxon>
        <taxon>Agaricales</taxon>
        <taxon>Marasmiineae</taxon>
        <taxon>Mycenaceae</taxon>
        <taxon>Mycena</taxon>
    </lineage>
</organism>
<feature type="compositionally biased region" description="Polar residues" evidence="1">
    <location>
        <begin position="1"/>
        <end position="11"/>
    </location>
</feature>
<keyword evidence="3" id="KW-1185">Reference proteome</keyword>
<dbReference type="EMBL" id="JARJCN010000002">
    <property type="protein sequence ID" value="KAJ7103608.1"/>
    <property type="molecule type" value="Genomic_DNA"/>
</dbReference>